<dbReference type="CDD" id="cd10017">
    <property type="entry name" value="B3_DNA"/>
    <property type="match status" value="3"/>
</dbReference>
<dbReference type="Proteomes" id="UP001172457">
    <property type="component" value="Chromosome 1"/>
</dbReference>
<comment type="caution">
    <text evidence="8">The sequence shown here is derived from an EMBL/GenBank/DDBJ whole genome shotgun (WGS) entry which is preliminary data.</text>
</comment>
<dbReference type="EMBL" id="JARYMX010000001">
    <property type="protein sequence ID" value="KAJ9564098.1"/>
    <property type="molecule type" value="Genomic_DNA"/>
</dbReference>
<dbReference type="PANTHER" id="PTHR31920">
    <property type="entry name" value="B3 DOMAIN-CONTAINING"/>
    <property type="match status" value="1"/>
</dbReference>
<keyword evidence="3" id="KW-0238">DNA-binding</keyword>
<dbReference type="PROSITE" id="PS50863">
    <property type="entry name" value="B3"/>
    <property type="match status" value="2"/>
</dbReference>
<keyword evidence="2" id="KW-0805">Transcription regulation</keyword>
<dbReference type="InterPro" id="IPR015300">
    <property type="entry name" value="DNA-bd_pseudobarrel_sf"/>
</dbReference>
<protein>
    <recommendedName>
        <fullName evidence="7">TF-B3 domain-containing protein</fullName>
    </recommendedName>
</protein>
<feature type="domain" description="TF-B3" evidence="7">
    <location>
        <begin position="71"/>
        <end position="166"/>
    </location>
</feature>
<dbReference type="SMART" id="SM01019">
    <property type="entry name" value="B3"/>
    <property type="match status" value="2"/>
</dbReference>
<dbReference type="InterPro" id="IPR050655">
    <property type="entry name" value="Plant_B3_domain"/>
</dbReference>
<keyword evidence="4" id="KW-0804">Transcription</keyword>
<dbReference type="AlphaFoldDB" id="A0AA38U7U1"/>
<feature type="region of interest" description="Disordered" evidence="6">
    <location>
        <begin position="374"/>
        <end position="419"/>
    </location>
</feature>
<evidence type="ECO:0000256" key="1">
    <source>
        <dbReference type="ARBA" id="ARBA00004123"/>
    </source>
</evidence>
<comment type="subcellular location">
    <subcellularLocation>
        <location evidence="1">Nucleus</location>
    </subcellularLocation>
</comment>
<dbReference type="GO" id="GO:0005634">
    <property type="term" value="C:nucleus"/>
    <property type="evidence" value="ECO:0007669"/>
    <property type="project" value="UniProtKB-SubCell"/>
</dbReference>
<evidence type="ECO:0000256" key="4">
    <source>
        <dbReference type="ARBA" id="ARBA00023163"/>
    </source>
</evidence>
<accession>A0AA38U7U1</accession>
<evidence type="ECO:0000259" key="7">
    <source>
        <dbReference type="PROSITE" id="PS50863"/>
    </source>
</evidence>
<evidence type="ECO:0000256" key="6">
    <source>
        <dbReference type="SAM" id="MobiDB-lite"/>
    </source>
</evidence>
<dbReference type="SUPFAM" id="SSF101936">
    <property type="entry name" value="DNA-binding pseudobarrel domain"/>
    <property type="match status" value="3"/>
</dbReference>
<dbReference type="Pfam" id="PF02362">
    <property type="entry name" value="B3"/>
    <property type="match status" value="3"/>
</dbReference>
<dbReference type="Gene3D" id="2.40.330.10">
    <property type="entry name" value="DNA-binding pseudobarrel domain"/>
    <property type="match status" value="3"/>
</dbReference>
<reference evidence="8" key="1">
    <citation type="submission" date="2023-03" db="EMBL/GenBank/DDBJ databases">
        <title>Chromosome-scale reference genome and RAD-based genetic map of yellow starthistle (Centaurea solstitialis) reveal putative structural variation and QTLs associated with invader traits.</title>
        <authorList>
            <person name="Reatini B."/>
            <person name="Cang F.A."/>
            <person name="Jiang Q."/>
            <person name="Mckibben M.T.W."/>
            <person name="Barker M.S."/>
            <person name="Rieseberg L.H."/>
            <person name="Dlugosch K.M."/>
        </authorList>
    </citation>
    <scope>NUCLEOTIDE SEQUENCE</scope>
    <source>
        <strain evidence="8">CAN-66</strain>
        <tissue evidence="8">Leaf</tissue>
    </source>
</reference>
<dbReference type="PANTHER" id="PTHR31920:SF129">
    <property type="entry name" value="B3 DOMAIN-CONTAINING TRANSCRIPTION FACTOR VRN1-LIKE"/>
    <property type="match status" value="1"/>
</dbReference>
<sequence length="419" mass="48448">MGGVVEVVNGGSGSGWVSNGINVGFAGGFQMGMMMVVVIKGSYRLNIIIIINHHLSAVCRRNAAVTPETHQLLLRHPLRQRQQNTLRIPKRFIRGHRKKILLNDVVVIVSDDKVWNFGWMISGDGKLWFQKGWPEFAHHYRIRYGHLLVFKHLGKSVFHVTIFDSTNFDDIDQYDEIEVDNMGLEKGEERSSAKSFKAEYPSYKIVIRPSYTRNWGLIVPLDFMRRYLTCDKDHVTCVLEMSNGRKWGPIECRNYKTFGKLYGDNLKKFYDDNHVGVGDVCVFQLIDEIEKRIPPDFIKHFDQEIPETVTLKDLSGRIWHVDIKQHENGVFLKKGWTKFVNEIKPRLGEVMVFRFDRSSTSFTVRIFGTNAIKKQDQDSKKPLNPVKEEDQESDADSIPIRKSTRPRNKPQKFASQKFA</sequence>
<evidence type="ECO:0000313" key="9">
    <source>
        <dbReference type="Proteomes" id="UP001172457"/>
    </source>
</evidence>
<dbReference type="GO" id="GO:0003677">
    <property type="term" value="F:DNA binding"/>
    <property type="evidence" value="ECO:0007669"/>
    <property type="project" value="UniProtKB-KW"/>
</dbReference>
<name>A0AA38U7U1_9ASTR</name>
<feature type="domain" description="TF-B3" evidence="7">
    <location>
        <begin position="293"/>
        <end position="370"/>
    </location>
</feature>
<evidence type="ECO:0000256" key="5">
    <source>
        <dbReference type="ARBA" id="ARBA00023242"/>
    </source>
</evidence>
<dbReference type="InterPro" id="IPR003340">
    <property type="entry name" value="B3_DNA-bd"/>
</dbReference>
<gene>
    <name evidence="8" type="ORF">OSB04_000064</name>
</gene>
<keyword evidence="5" id="KW-0539">Nucleus</keyword>
<evidence type="ECO:0000256" key="2">
    <source>
        <dbReference type="ARBA" id="ARBA00023015"/>
    </source>
</evidence>
<keyword evidence="9" id="KW-1185">Reference proteome</keyword>
<evidence type="ECO:0000256" key="3">
    <source>
        <dbReference type="ARBA" id="ARBA00023125"/>
    </source>
</evidence>
<proteinExistence type="predicted"/>
<evidence type="ECO:0000313" key="8">
    <source>
        <dbReference type="EMBL" id="KAJ9564098.1"/>
    </source>
</evidence>
<organism evidence="8 9">
    <name type="scientific">Centaurea solstitialis</name>
    <name type="common">yellow star-thistle</name>
    <dbReference type="NCBI Taxonomy" id="347529"/>
    <lineage>
        <taxon>Eukaryota</taxon>
        <taxon>Viridiplantae</taxon>
        <taxon>Streptophyta</taxon>
        <taxon>Embryophyta</taxon>
        <taxon>Tracheophyta</taxon>
        <taxon>Spermatophyta</taxon>
        <taxon>Magnoliopsida</taxon>
        <taxon>eudicotyledons</taxon>
        <taxon>Gunneridae</taxon>
        <taxon>Pentapetalae</taxon>
        <taxon>asterids</taxon>
        <taxon>campanulids</taxon>
        <taxon>Asterales</taxon>
        <taxon>Asteraceae</taxon>
        <taxon>Carduoideae</taxon>
        <taxon>Cardueae</taxon>
        <taxon>Centaureinae</taxon>
        <taxon>Centaurea</taxon>
    </lineage>
</organism>